<feature type="domain" description="AB hydrolase-1" evidence="10">
    <location>
        <begin position="126"/>
        <end position="366"/>
    </location>
</feature>
<dbReference type="PIRSF" id="PIRSF005211">
    <property type="entry name" value="Ab_hydro_YheT"/>
    <property type="match status" value="1"/>
</dbReference>
<dbReference type="GO" id="GO:0051792">
    <property type="term" value="P:medium-chain fatty acid biosynthetic process"/>
    <property type="evidence" value="ECO:0007669"/>
    <property type="project" value="TreeGrafter"/>
</dbReference>
<evidence type="ECO:0000256" key="9">
    <source>
        <dbReference type="SAM" id="MobiDB-lite"/>
    </source>
</evidence>
<name>A0A6A6YQ44_9PEZI</name>
<proteinExistence type="inferred from homology"/>
<evidence type="ECO:0000256" key="4">
    <source>
        <dbReference type="ARBA" id="ARBA00050620"/>
    </source>
</evidence>
<sequence>MVNLSWIYGHAKTTWAHPTSPIQLTTKSGDEVSLSEFCKATVPECHLNPLLFNGHLQTCYTAIKEEGPALTYKRKTFESDDVNYPGQFTVDFVARESSPKDDTLPKRTTYYSEKELEQIGSLDSKPMIIALHGLSGGSHELYLRHAIAPLLTPEAGWEGCVINARGCAMSKLTTDRLFNARASWDVRQLVKWLRVKFPNRQLYGIGFSLGATILTNYVAEEGASCELKAAVVISSPWNLEVSNIVLQSTWVGLNLYCRVLGGSVLKLFEIHSEQILKNPLIDEKKVRSIRFLYEFDRYVQGPTWGYPTEGAYYRDASSVDALNNVRIPLLAINAQDDPIACNEAIPYEEFKLNPYAVLCATSMGGHLGWFQIGGKRWFAQAATDFLKRFETDVDTAATATKNPALNSNAVTLGKGPRFDPLRRRLHDPAIEP</sequence>
<dbReference type="EC" id="2.3.1.84" evidence="6"/>
<evidence type="ECO:0000256" key="8">
    <source>
        <dbReference type="PIRSR" id="PIRSR005211-1"/>
    </source>
</evidence>
<reference evidence="11 13" key="1">
    <citation type="journal article" date="2020" name="Stud. Mycol.">
        <title>101 Dothideomycetes genomes: a test case for predicting lifestyles and emergence of pathogens.</title>
        <authorList>
            <person name="Haridas S."/>
            <person name="Albert R."/>
            <person name="Binder M."/>
            <person name="Bloem J."/>
            <person name="Labutti K."/>
            <person name="Salamov A."/>
            <person name="Andreopoulos B."/>
            <person name="Baker S."/>
            <person name="Barry K."/>
            <person name="Bills G."/>
            <person name="Bluhm B."/>
            <person name="Cannon C."/>
            <person name="Castanera R."/>
            <person name="Culley D."/>
            <person name="Daum C."/>
            <person name="Ezra D."/>
            <person name="Gonzalez J."/>
            <person name="Henrissat B."/>
            <person name="Kuo A."/>
            <person name="Liang C."/>
            <person name="Lipzen A."/>
            <person name="Lutzoni F."/>
            <person name="Magnuson J."/>
            <person name="Mondo S."/>
            <person name="Nolan M."/>
            <person name="Ohm R."/>
            <person name="Pangilinan J."/>
            <person name="Park H.-J."/>
            <person name="Ramirez L."/>
            <person name="Alfaro M."/>
            <person name="Sun H."/>
            <person name="Tritt A."/>
            <person name="Yoshinaga Y."/>
            <person name="Zwiers L.-H."/>
            <person name="Turgeon B."/>
            <person name="Goodwin S."/>
            <person name="Spatafora J."/>
            <person name="Crous P."/>
            <person name="Grigoriev I."/>
        </authorList>
    </citation>
    <scope>NUCLEOTIDE SEQUENCE</scope>
    <source>
        <strain evidence="11 13">CBS 304.34</strain>
    </source>
</reference>
<evidence type="ECO:0000313" key="11">
    <source>
        <dbReference type="EMBL" id="KAF2810881.1"/>
    </source>
</evidence>
<dbReference type="RefSeq" id="XP_033577845.1">
    <property type="nucleotide sequence ID" value="XM_033717771.1"/>
</dbReference>
<dbReference type="InterPro" id="IPR000073">
    <property type="entry name" value="AB_hydrolase_1"/>
</dbReference>
<dbReference type="Pfam" id="PF00561">
    <property type="entry name" value="Abhydrolase_1"/>
    <property type="match status" value="1"/>
</dbReference>
<dbReference type="InterPro" id="IPR050960">
    <property type="entry name" value="AB_hydrolase_4_sf"/>
</dbReference>
<evidence type="ECO:0000313" key="12">
    <source>
        <dbReference type="Proteomes" id="UP000504636"/>
    </source>
</evidence>
<keyword evidence="2" id="KW-0808">Transferase</keyword>
<organism evidence="11">
    <name type="scientific">Mytilinidion resinicola</name>
    <dbReference type="NCBI Taxonomy" id="574789"/>
    <lineage>
        <taxon>Eukaryota</taxon>
        <taxon>Fungi</taxon>
        <taxon>Dikarya</taxon>
        <taxon>Ascomycota</taxon>
        <taxon>Pezizomycotina</taxon>
        <taxon>Dothideomycetes</taxon>
        <taxon>Pleosporomycetidae</taxon>
        <taxon>Mytilinidiales</taxon>
        <taxon>Mytilinidiaceae</taxon>
        <taxon>Mytilinidion</taxon>
    </lineage>
</organism>
<evidence type="ECO:0000313" key="13">
    <source>
        <dbReference type="RefSeq" id="XP_033577845.1"/>
    </source>
</evidence>
<dbReference type="SUPFAM" id="SSF53474">
    <property type="entry name" value="alpha/beta-Hydrolases"/>
    <property type="match status" value="1"/>
</dbReference>
<reference evidence="13" key="2">
    <citation type="submission" date="2020-04" db="EMBL/GenBank/DDBJ databases">
        <authorList>
            <consortium name="NCBI Genome Project"/>
        </authorList>
    </citation>
    <scope>NUCLEOTIDE SEQUENCE</scope>
    <source>
        <strain evidence="13">CBS 304.34</strain>
    </source>
</reference>
<dbReference type="EMBL" id="MU003699">
    <property type="protein sequence ID" value="KAF2810881.1"/>
    <property type="molecule type" value="Genomic_DNA"/>
</dbReference>
<dbReference type="InterPro" id="IPR029058">
    <property type="entry name" value="AB_hydrolase_fold"/>
</dbReference>
<dbReference type="PANTHER" id="PTHR10794:SF63">
    <property type="entry name" value="ALPHA_BETA HYDROLASE 1, ISOFORM A"/>
    <property type="match status" value="1"/>
</dbReference>
<evidence type="ECO:0000256" key="6">
    <source>
        <dbReference type="ARBA" id="ARBA00066969"/>
    </source>
</evidence>
<dbReference type="GO" id="GO:0004026">
    <property type="term" value="F:alcohol O-acetyltransferase activity"/>
    <property type="evidence" value="ECO:0007669"/>
    <property type="project" value="UniProtKB-EC"/>
</dbReference>
<accession>A0A6A6YQ44</accession>
<dbReference type="InterPro" id="IPR012020">
    <property type="entry name" value="ABHD4"/>
</dbReference>
<evidence type="ECO:0000256" key="5">
    <source>
        <dbReference type="ARBA" id="ARBA00054277"/>
    </source>
</evidence>
<keyword evidence="3 11" id="KW-0378">Hydrolase</keyword>
<feature type="active site" description="Charge relay system" evidence="8">
    <location>
        <position position="337"/>
    </location>
</feature>
<reference evidence="13" key="3">
    <citation type="submission" date="2025-04" db="UniProtKB">
        <authorList>
            <consortium name="RefSeq"/>
        </authorList>
    </citation>
    <scope>IDENTIFICATION</scope>
    <source>
        <strain evidence="13">CBS 304.34</strain>
    </source>
</reference>
<dbReference type="Proteomes" id="UP000504636">
    <property type="component" value="Unplaced"/>
</dbReference>
<feature type="active site" description="Charge relay system" evidence="8">
    <location>
        <position position="366"/>
    </location>
</feature>
<dbReference type="GeneID" id="54458664"/>
<evidence type="ECO:0000256" key="2">
    <source>
        <dbReference type="ARBA" id="ARBA00022679"/>
    </source>
</evidence>
<dbReference type="PANTHER" id="PTHR10794">
    <property type="entry name" value="ABHYDROLASE DOMAIN-CONTAINING PROTEIN"/>
    <property type="match status" value="1"/>
</dbReference>
<dbReference type="AlphaFoldDB" id="A0A6A6YQ44"/>
<dbReference type="Gene3D" id="3.40.50.1820">
    <property type="entry name" value="alpha/beta hydrolase"/>
    <property type="match status" value="1"/>
</dbReference>
<evidence type="ECO:0000256" key="3">
    <source>
        <dbReference type="ARBA" id="ARBA00022801"/>
    </source>
</evidence>
<gene>
    <name evidence="11 13" type="ORF">BDZ99DRAFT_441494</name>
</gene>
<feature type="region of interest" description="Disordered" evidence="9">
    <location>
        <begin position="413"/>
        <end position="432"/>
    </location>
</feature>
<comment type="catalytic activity">
    <reaction evidence="4">
        <text>an aliphatic alcohol + acetyl-CoA = an acetyl ester + CoA</text>
        <dbReference type="Rhea" id="RHEA:17229"/>
        <dbReference type="ChEBI" id="CHEBI:2571"/>
        <dbReference type="ChEBI" id="CHEBI:47622"/>
        <dbReference type="ChEBI" id="CHEBI:57287"/>
        <dbReference type="ChEBI" id="CHEBI:57288"/>
        <dbReference type="EC" id="2.3.1.84"/>
    </reaction>
</comment>
<comment type="function">
    <text evidence="5">Displays enzymatic activity both for medium-chain fatty acid (MCFA) ethyl ester synthesis and hydrolysis (esterase activity). MCFA are toxic for yeast and this enzyme could thus be involved in their detoxification by esterification.</text>
</comment>
<keyword evidence="12" id="KW-1185">Reference proteome</keyword>
<evidence type="ECO:0000259" key="10">
    <source>
        <dbReference type="Pfam" id="PF00561"/>
    </source>
</evidence>
<dbReference type="FunFam" id="3.40.50.1820:FF:000137">
    <property type="entry name" value="EEB1p Acyl-coenzymeA:ethanol O-acyltransferase"/>
    <property type="match status" value="1"/>
</dbReference>
<dbReference type="GO" id="GO:0008126">
    <property type="term" value="F:acetylesterase activity"/>
    <property type="evidence" value="ECO:0007669"/>
    <property type="project" value="TreeGrafter"/>
</dbReference>
<evidence type="ECO:0000256" key="7">
    <source>
        <dbReference type="ARBA" id="ARBA00080774"/>
    </source>
</evidence>
<evidence type="ECO:0000256" key="1">
    <source>
        <dbReference type="ARBA" id="ARBA00010884"/>
    </source>
</evidence>
<dbReference type="OrthoDB" id="5954035at2759"/>
<feature type="active site" description="Charge relay system" evidence="8">
    <location>
        <position position="208"/>
    </location>
</feature>
<dbReference type="GO" id="GO:0047372">
    <property type="term" value="F:monoacylglycerol lipase activity"/>
    <property type="evidence" value="ECO:0007669"/>
    <property type="project" value="TreeGrafter"/>
</dbReference>
<comment type="similarity">
    <text evidence="1">Belongs to the AB hydrolase superfamily. AB hydrolase 4 family.</text>
</comment>
<feature type="compositionally biased region" description="Basic and acidic residues" evidence="9">
    <location>
        <begin position="416"/>
        <end position="432"/>
    </location>
</feature>
<protein>
    <recommendedName>
        <fullName evidence="6">alcohol O-acetyltransferase</fullName>
        <ecNumber evidence="6">2.3.1.84</ecNumber>
    </recommendedName>
    <alternativeName>
        <fullName evidence="7">Alcohol O-acetyltransferase</fullName>
    </alternativeName>
</protein>
<dbReference type="GO" id="GO:0051793">
    <property type="term" value="P:medium-chain fatty acid catabolic process"/>
    <property type="evidence" value="ECO:0007669"/>
    <property type="project" value="UniProtKB-ARBA"/>
</dbReference>